<dbReference type="EMBL" id="BARV01030693">
    <property type="protein sequence ID" value="GAI44181.1"/>
    <property type="molecule type" value="Genomic_DNA"/>
</dbReference>
<evidence type="ECO:0008006" key="2">
    <source>
        <dbReference type="Google" id="ProtNLM"/>
    </source>
</evidence>
<dbReference type="InterPro" id="IPR015422">
    <property type="entry name" value="PyrdxlP-dep_Trfase_small"/>
</dbReference>
<organism evidence="1">
    <name type="scientific">marine sediment metagenome</name>
    <dbReference type="NCBI Taxonomy" id="412755"/>
    <lineage>
        <taxon>unclassified sequences</taxon>
        <taxon>metagenomes</taxon>
        <taxon>ecological metagenomes</taxon>
    </lineage>
</organism>
<reference evidence="1" key="1">
    <citation type="journal article" date="2014" name="Front. Microbiol.">
        <title>High frequency of phylogenetically diverse reductive dehalogenase-homologous genes in deep subseafloor sedimentary metagenomes.</title>
        <authorList>
            <person name="Kawai M."/>
            <person name="Futagami T."/>
            <person name="Toyoda A."/>
            <person name="Takaki Y."/>
            <person name="Nishi S."/>
            <person name="Hori S."/>
            <person name="Arai W."/>
            <person name="Tsubouchi T."/>
            <person name="Morono Y."/>
            <person name="Uchiyama I."/>
            <person name="Ito T."/>
            <person name="Fujiyama A."/>
            <person name="Inagaki F."/>
            <person name="Takami H."/>
        </authorList>
    </citation>
    <scope>NUCLEOTIDE SEQUENCE</scope>
    <source>
        <strain evidence="1">Expedition CK06-06</strain>
    </source>
</reference>
<sequence>MYEELIKKKIIVSLRSGWIRVSPHFYNTDDEIKELLNNV</sequence>
<dbReference type="SUPFAM" id="SSF53383">
    <property type="entry name" value="PLP-dependent transferases"/>
    <property type="match status" value="1"/>
</dbReference>
<accession>X1PNS3</accession>
<comment type="caution">
    <text evidence="1">The sequence shown here is derived from an EMBL/GenBank/DDBJ whole genome shotgun (WGS) entry which is preliminary data.</text>
</comment>
<protein>
    <recommendedName>
        <fullName evidence="2">Aminotransferase class V domain-containing protein</fullName>
    </recommendedName>
</protein>
<dbReference type="Gene3D" id="3.90.1150.10">
    <property type="entry name" value="Aspartate Aminotransferase, domain 1"/>
    <property type="match status" value="1"/>
</dbReference>
<proteinExistence type="predicted"/>
<gene>
    <name evidence="1" type="ORF">S06H3_48711</name>
</gene>
<name>X1PNS3_9ZZZZ</name>
<evidence type="ECO:0000313" key="1">
    <source>
        <dbReference type="EMBL" id="GAI44181.1"/>
    </source>
</evidence>
<dbReference type="AlphaFoldDB" id="X1PNS3"/>
<dbReference type="InterPro" id="IPR015424">
    <property type="entry name" value="PyrdxlP-dep_Trfase"/>
</dbReference>